<proteinExistence type="predicted"/>
<reference evidence="3" key="1">
    <citation type="submission" date="2020-09" db="EMBL/GenBank/DDBJ databases">
        <title>Pelagicoccus enzymogenes sp. nov. with an EPS production, isolated from marine sediment.</title>
        <authorList>
            <person name="Feng X."/>
        </authorList>
    </citation>
    <scope>NUCLEOTIDE SEQUENCE</scope>
    <source>
        <strain evidence="3">NFK12</strain>
    </source>
</reference>
<dbReference type="SMART" id="SM00028">
    <property type="entry name" value="TPR"/>
    <property type="match status" value="8"/>
</dbReference>
<protein>
    <submittedName>
        <fullName evidence="3">DUF5107 domain-containing protein</fullName>
    </submittedName>
</protein>
<dbReference type="Pfam" id="PF13181">
    <property type="entry name" value="TPR_8"/>
    <property type="match status" value="1"/>
</dbReference>
<accession>A0A927IG67</accession>
<dbReference type="PANTHER" id="PTHR12558:SF13">
    <property type="entry name" value="CELL DIVISION CYCLE PROTEIN 27 HOMOLOG"/>
    <property type="match status" value="1"/>
</dbReference>
<evidence type="ECO:0000313" key="3">
    <source>
        <dbReference type="EMBL" id="MBD5778065.1"/>
    </source>
</evidence>
<keyword evidence="4" id="KW-1185">Reference proteome</keyword>
<dbReference type="Gene3D" id="1.25.40.10">
    <property type="entry name" value="Tetratricopeptide repeat domain"/>
    <property type="match status" value="4"/>
</dbReference>
<dbReference type="Proteomes" id="UP000622317">
    <property type="component" value="Unassembled WGS sequence"/>
</dbReference>
<dbReference type="InterPro" id="IPR019734">
    <property type="entry name" value="TPR_rpt"/>
</dbReference>
<sequence length="1128" mass="127860">MPCDYRTPVSQSVSVSREIAEFPTYLPRTPDRHPQFLEKRVYQGSSGRVYPMPVCDAIESEIKPKSWEVVYIENEYIKVMILPELGGRIHRIWDKIREHDLIYYQPVIKPALVGLAGPWVSGGIEFNWPQHHRPSTTMPAYAAVEEEEDGATTVWLSEHDPMARMKGMHGIRLQPGIARVELRARAYNRTDDVQTFLWWANAGLEAHEQYQSFFPPDVSYVADHAKRAMSTFPLCEGSYYGVDYAGRSKSGVPAHETPRKYFPPKDSDGNTPPPNDLSWYSNIPVPTSYMCMGSTGDFCGGYDHRAGIGIVHIADHLIAPGKKQWTWGNQEFGYAWDRNLTDARDDGSHPPYIELMAGVFTDNQPDFSFLQPGETKKWSQFWYPIYGIGVPRQANEEAAVNLRVSESGCRVEARISVTRTFPSALVQIVGADGRPLAEETVELLPGHAGIVPFDVPKSSALKDLQLVVRDADGAEIIRYRPRETVREEPPAPAEAPPVPEQVASSDELYLIGLHLEQYRHATRCPSLYWQEALRRDSGDSRCHLALGRWRLRRGEFDIAEEHFRKSLERLVSRNPNPADGEAYYQLGRCLRFLDRDDEAYAAFAKASWNQAWAGASQLAMAEIEIGRGRWAEADEKLTRARRLDEDNLRVRNLQAIVYARCGLEDWSTATLDDILETDPQDVWATWLRDEEIPDDNQLRLDVAHDFARASLWLEALEVLETATLDPQGGSMPIVECTRAWLNDKLGRSAEAARCRKAAREESGERCFPVRLEEQTVLQEAIAADEKDYRAHSLLGFWLYDRRRHEEAIAHWEVSVSIHKKDAVVWRCLGIAYFNIRKQPDEAQQAYERAIECTPMDARLHYERDQLWKRLGHSPAKRLQALNQVPDCVNQRDDLVVEMVALLNQTGRPEGALELLQSRVFQPWEGGEGLVSREYTRARILLGRKHLERGDALAAKEHFAAALEIPRNLGEARHLLVNPSEIHWWLGEAHAALGDDAAARTHWQAAANFKGDFQGMSVRSYSETTYFSARAKERLGQAEEARELFESLLEYARELAETPASIDYFATSLPTMLLFDEDLDQRQHFSARLLEAQARFGLGQKKEAAALLETLLKEDPSSAVAADLMAAAY</sequence>
<evidence type="ECO:0000256" key="1">
    <source>
        <dbReference type="SAM" id="MobiDB-lite"/>
    </source>
</evidence>
<organism evidence="3 4">
    <name type="scientific">Pelagicoccus enzymogenes</name>
    <dbReference type="NCBI Taxonomy" id="2773457"/>
    <lineage>
        <taxon>Bacteria</taxon>
        <taxon>Pseudomonadati</taxon>
        <taxon>Verrucomicrobiota</taxon>
        <taxon>Opitutia</taxon>
        <taxon>Puniceicoccales</taxon>
        <taxon>Pelagicoccaceae</taxon>
        <taxon>Pelagicoccus</taxon>
    </lineage>
</organism>
<gene>
    <name evidence="3" type="ORF">IEN85_00965</name>
</gene>
<dbReference type="PANTHER" id="PTHR12558">
    <property type="entry name" value="CELL DIVISION CYCLE 16,23,27"/>
    <property type="match status" value="1"/>
</dbReference>
<name>A0A927IG67_9BACT</name>
<feature type="region of interest" description="Disordered" evidence="1">
    <location>
        <begin position="251"/>
        <end position="277"/>
    </location>
</feature>
<dbReference type="Pfam" id="PF13174">
    <property type="entry name" value="TPR_6"/>
    <property type="match status" value="1"/>
</dbReference>
<dbReference type="SUPFAM" id="SSF48452">
    <property type="entry name" value="TPR-like"/>
    <property type="match status" value="2"/>
</dbReference>
<dbReference type="AlphaFoldDB" id="A0A927IG67"/>
<comment type="caution">
    <text evidence="3">The sequence shown here is derived from an EMBL/GenBank/DDBJ whole genome shotgun (WGS) entry which is preliminary data.</text>
</comment>
<dbReference type="InterPro" id="IPR011990">
    <property type="entry name" value="TPR-like_helical_dom_sf"/>
</dbReference>
<feature type="domain" description="DUF5107" evidence="2">
    <location>
        <begin position="48"/>
        <end position="385"/>
    </location>
</feature>
<dbReference type="InterPro" id="IPR033396">
    <property type="entry name" value="DUF5107"/>
</dbReference>
<dbReference type="EMBL" id="JACYFG010000002">
    <property type="protein sequence ID" value="MBD5778065.1"/>
    <property type="molecule type" value="Genomic_DNA"/>
</dbReference>
<dbReference type="Pfam" id="PF17128">
    <property type="entry name" value="DUF5107"/>
    <property type="match status" value="1"/>
</dbReference>
<feature type="compositionally biased region" description="Basic and acidic residues" evidence="1">
    <location>
        <begin position="256"/>
        <end position="268"/>
    </location>
</feature>
<evidence type="ECO:0000313" key="4">
    <source>
        <dbReference type="Proteomes" id="UP000622317"/>
    </source>
</evidence>
<evidence type="ECO:0000259" key="2">
    <source>
        <dbReference type="Pfam" id="PF17128"/>
    </source>
</evidence>